<sequence>MGGSKGGGDTKVKPTAAQIAQEEVAWKGWQDYKNILRPAEDNFMEKVDDLNSEQQYDNIAGTTNLGYQKQFGEARRELAGNLAQSGVDPSSGRFNAVMNANQSDQVTGQIDTTTRGQVSQADKYVAGLQDVAALGSGQKADALQSFNSLADSSLAKAKSDAQAAFTKQQGRASLVGAGLGAVGAYAMHKAGGSGGSGGAKTPGTGANAIQHQAQNWRL</sequence>
<dbReference type="EMBL" id="KJ603229">
    <property type="protein sequence ID" value="AHZ95233.1"/>
    <property type="molecule type" value="Genomic_DNA"/>
</dbReference>
<dbReference type="GeneID" id="22277232"/>
<dbReference type="OrthoDB" id="11065at10239"/>
<protein>
    <submittedName>
        <fullName evidence="1">Uncharacterized protein</fullName>
    </submittedName>
</protein>
<dbReference type="Proteomes" id="UP000029366">
    <property type="component" value="Segment"/>
</dbReference>
<accession>A0A088CD74</accession>
<evidence type="ECO:0000313" key="2">
    <source>
        <dbReference type="Proteomes" id="UP000029366"/>
    </source>
</evidence>
<evidence type="ECO:0000313" key="1">
    <source>
        <dbReference type="EMBL" id="AHZ95233.1"/>
    </source>
</evidence>
<name>A0A088CD74_9CAUD</name>
<dbReference type="KEGG" id="vg:22277232"/>
<organism evidence="1 2">
    <name type="scientific">Shigella phage POCJ13</name>
    <dbReference type="NCBI Taxonomy" id="1498227"/>
    <lineage>
        <taxon>Viruses</taxon>
        <taxon>Duplodnaviria</taxon>
        <taxon>Heunggongvirae</taxon>
        <taxon>Uroviricota</taxon>
        <taxon>Caudoviricetes</taxon>
        <taxon>Sepvirinae</taxon>
        <taxon>Diegovirus</taxon>
        <taxon>Diegovirus POCJ13</taxon>
    </lineage>
</organism>
<keyword evidence="2" id="KW-1185">Reference proteome</keyword>
<reference evidence="1 2" key="1">
    <citation type="journal article" date="2014" name="Emerg. Infect. Dis.">
        <title>Clinical Isolates of Shiga Toxin 1a-Producing Shigella flexneri with an Epidemiological Link to Recent Travel to Hispaniola.</title>
        <authorList>
            <person name="Gray M.D."/>
            <person name="Lampel K.A."/>
            <person name="Strockbine N.A."/>
            <person name="Fernandez R.E."/>
            <person name="Melton-Celsa A.R."/>
            <person name="Maurelli A.T."/>
        </authorList>
    </citation>
    <scope>NUCLEOTIDE SEQUENCE [LARGE SCALE GENOMIC DNA]</scope>
</reference>
<proteinExistence type="predicted"/>
<dbReference type="RefSeq" id="YP_009100289.1">
    <property type="nucleotide sequence ID" value="NC_025434.1"/>
</dbReference>